<organism evidence="7 8">
    <name type="scientific">Candidatus Collierbacteria bacterium CG10_big_fil_rev_8_21_14_0_10_44_9</name>
    <dbReference type="NCBI Taxonomy" id="1974535"/>
    <lineage>
        <taxon>Bacteria</taxon>
        <taxon>Candidatus Collieribacteriota</taxon>
    </lineage>
</organism>
<evidence type="ECO:0000256" key="4">
    <source>
        <dbReference type="ARBA" id="ARBA00022833"/>
    </source>
</evidence>
<dbReference type="InterPro" id="IPR018253">
    <property type="entry name" value="DnaJ_domain_CS"/>
</dbReference>
<dbReference type="Pfam" id="PF01556">
    <property type="entry name" value="DnaJ_C"/>
    <property type="match status" value="1"/>
</dbReference>
<dbReference type="PROSITE" id="PS00636">
    <property type="entry name" value="DNAJ_1"/>
    <property type="match status" value="1"/>
</dbReference>
<dbReference type="Proteomes" id="UP000230796">
    <property type="component" value="Unassembled WGS sequence"/>
</dbReference>
<proteinExistence type="predicted"/>
<dbReference type="InterPro" id="IPR008971">
    <property type="entry name" value="HSP40/DnaJ_pept-bd"/>
</dbReference>
<dbReference type="InterPro" id="IPR036869">
    <property type="entry name" value="J_dom_sf"/>
</dbReference>
<evidence type="ECO:0000313" key="8">
    <source>
        <dbReference type="Proteomes" id="UP000230796"/>
    </source>
</evidence>
<dbReference type="PROSITE" id="PS50076">
    <property type="entry name" value="DNAJ_2"/>
    <property type="match status" value="1"/>
</dbReference>
<evidence type="ECO:0000313" key="7">
    <source>
        <dbReference type="EMBL" id="PIR98729.1"/>
    </source>
</evidence>
<evidence type="ECO:0000256" key="2">
    <source>
        <dbReference type="ARBA" id="ARBA00022737"/>
    </source>
</evidence>
<dbReference type="GO" id="GO:0051082">
    <property type="term" value="F:unfolded protein binding"/>
    <property type="evidence" value="ECO:0007669"/>
    <property type="project" value="InterPro"/>
</dbReference>
<sequence>MLAAYFRFIMSPMSTKRDYYDILGVTKSASASDLKSAYRKLALKWHPDRNKEAGAEAKFKEINEAYEVLSDAGKKAKYDQFGHAAFDPSAGFGGQGGQSYRQGPFTYTYSTGGGFEDLFGSQGGQGFQDPFNIFESFFGGQNPFGSQYQPKLHYSMTIDFMDAVHGTEKTFVHQGKQYTVKIPAGADDGTRMRYSEFDVSLNVKSHKVFRREGDDIYIFHEIPLVLAILGGETTIPTLDGDLLIKIRPGTQPSTTVRLSGKGMKKLRSSGRGDFYIKLKVMLPERLSRRARELVQQLQNEL</sequence>
<dbReference type="PANTHER" id="PTHR43096">
    <property type="entry name" value="DNAJ HOMOLOG 1, MITOCHONDRIAL-RELATED"/>
    <property type="match status" value="1"/>
</dbReference>
<dbReference type="GO" id="GO:0005737">
    <property type="term" value="C:cytoplasm"/>
    <property type="evidence" value="ECO:0007669"/>
    <property type="project" value="TreeGrafter"/>
</dbReference>
<evidence type="ECO:0000259" key="6">
    <source>
        <dbReference type="PROSITE" id="PS50076"/>
    </source>
</evidence>
<dbReference type="GO" id="GO:0008270">
    <property type="term" value="F:zinc ion binding"/>
    <property type="evidence" value="ECO:0007669"/>
    <property type="project" value="UniProtKB-KW"/>
</dbReference>
<evidence type="ECO:0000256" key="1">
    <source>
        <dbReference type="ARBA" id="ARBA00022723"/>
    </source>
</evidence>
<protein>
    <recommendedName>
        <fullName evidence="6">J domain-containing protein</fullName>
    </recommendedName>
</protein>
<keyword evidence="4" id="KW-0862">Zinc</keyword>
<dbReference type="GO" id="GO:0042026">
    <property type="term" value="P:protein refolding"/>
    <property type="evidence" value="ECO:0007669"/>
    <property type="project" value="TreeGrafter"/>
</dbReference>
<accession>A0A2H0VK49</accession>
<dbReference type="SUPFAM" id="SSF49493">
    <property type="entry name" value="HSP40/DnaJ peptide-binding domain"/>
    <property type="match status" value="2"/>
</dbReference>
<evidence type="ECO:0000256" key="5">
    <source>
        <dbReference type="ARBA" id="ARBA00023186"/>
    </source>
</evidence>
<dbReference type="PRINTS" id="PR00625">
    <property type="entry name" value="JDOMAIN"/>
</dbReference>
<keyword evidence="3" id="KW-0863">Zinc-finger</keyword>
<evidence type="ECO:0000256" key="3">
    <source>
        <dbReference type="ARBA" id="ARBA00022771"/>
    </source>
</evidence>
<keyword evidence="1" id="KW-0479">Metal-binding</keyword>
<comment type="caution">
    <text evidence="7">The sequence shown here is derived from an EMBL/GenBank/DDBJ whole genome shotgun (WGS) entry which is preliminary data.</text>
</comment>
<dbReference type="FunFam" id="2.60.260.20:FF:000005">
    <property type="entry name" value="Chaperone protein dnaJ 1, mitochondrial"/>
    <property type="match status" value="1"/>
</dbReference>
<gene>
    <name evidence="7" type="ORF">COT87_03195</name>
</gene>
<dbReference type="InterPro" id="IPR002939">
    <property type="entry name" value="DnaJ_C"/>
</dbReference>
<dbReference type="PANTHER" id="PTHR43096:SF52">
    <property type="entry name" value="DNAJ HOMOLOG 1, MITOCHONDRIAL-RELATED"/>
    <property type="match status" value="1"/>
</dbReference>
<dbReference type="SUPFAM" id="SSF46565">
    <property type="entry name" value="Chaperone J-domain"/>
    <property type="match status" value="1"/>
</dbReference>
<dbReference type="Gene3D" id="1.10.287.110">
    <property type="entry name" value="DnaJ domain"/>
    <property type="match status" value="1"/>
</dbReference>
<keyword evidence="2" id="KW-0677">Repeat</keyword>
<reference evidence="8" key="1">
    <citation type="submission" date="2017-09" db="EMBL/GenBank/DDBJ databases">
        <title>Depth-based differentiation of microbial function through sediment-hosted aquifers and enrichment of novel symbionts in the deep terrestrial subsurface.</title>
        <authorList>
            <person name="Probst A.J."/>
            <person name="Ladd B."/>
            <person name="Jarett J.K."/>
            <person name="Geller-Mcgrath D.E."/>
            <person name="Sieber C.M.K."/>
            <person name="Emerson J.B."/>
            <person name="Anantharaman K."/>
            <person name="Thomas B.C."/>
            <person name="Malmstrom R."/>
            <person name="Stieglmeier M."/>
            <person name="Klingl A."/>
            <person name="Woyke T."/>
            <person name="Ryan C.M."/>
            <person name="Banfield J.F."/>
        </authorList>
    </citation>
    <scope>NUCLEOTIDE SEQUENCE [LARGE SCALE GENOMIC DNA]</scope>
</reference>
<dbReference type="AlphaFoldDB" id="A0A2H0VK49"/>
<dbReference type="Pfam" id="PF00226">
    <property type="entry name" value="DnaJ"/>
    <property type="match status" value="1"/>
</dbReference>
<dbReference type="CDD" id="cd06257">
    <property type="entry name" value="DnaJ"/>
    <property type="match status" value="1"/>
</dbReference>
<dbReference type="CDD" id="cd10747">
    <property type="entry name" value="DnaJ_C"/>
    <property type="match status" value="1"/>
</dbReference>
<feature type="domain" description="J" evidence="6">
    <location>
        <begin position="18"/>
        <end position="82"/>
    </location>
</feature>
<dbReference type="InterPro" id="IPR001623">
    <property type="entry name" value="DnaJ_domain"/>
</dbReference>
<dbReference type="Gene3D" id="2.60.260.20">
    <property type="entry name" value="Urease metallochaperone UreE, N-terminal domain"/>
    <property type="match status" value="2"/>
</dbReference>
<name>A0A2H0VK49_9BACT</name>
<dbReference type="SMART" id="SM00271">
    <property type="entry name" value="DnaJ"/>
    <property type="match status" value="1"/>
</dbReference>
<dbReference type="EMBL" id="PFAF01000068">
    <property type="protein sequence ID" value="PIR98729.1"/>
    <property type="molecule type" value="Genomic_DNA"/>
</dbReference>
<keyword evidence="5" id="KW-0143">Chaperone</keyword>